<organism evidence="2 3">
    <name type="scientific">Symbiobacterium thermophilum</name>
    <dbReference type="NCBI Taxonomy" id="2734"/>
    <lineage>
        <taxon>Bacteria</taxon>
        <taxon>Bacillati</taxon>
        <taxon>Bacillota</taxon>
        <taxon>Clostridia</taxon>
        <taxon>Eubacteriales</taxon>
        <taxon>Symbiobacteriaceae</taxon>
        <taxon>Symbiobacterium</taxon>
    </lineage>
</organism>
<dbReference type="SUPFAM" id="SSF52833">
    <property type="entry name" value="Thioredoxin-like"/>
    <property type="match status" value="1"/>
</dbReference>
<dbReference type="Proteomes" id="UP000732377">
    <property type="component" value="Unassembled WGS sequence"/>
</dbReference>
<evidence type="ECO:0000313" key="2">
    <source>
        <dbReference type="EMBL" id="MBY6277810.1"/>
    </source>
</evidence>
<dbReference type="InterPro" id="IPR002109">
    <property type="entry name" value="Glutaredoxin"/>
</dbReference>
<name>A0A953IFY7_SYMTR</name>
<reference evidence="2" key="1">
    <citation type="submission" date="2017-11" db="EMBL/GenBank/DDBJ databases">
        <title>Three new genomes from thermophilic consortium.</title>
        <authorList>
            <person name="Quaggio R."/>
            <person name="Amgarten D."/>
            <person name="Setubal J.C."/>
        </authorList>
    </citation>
    <scope>NUCLEOTIDE SEQUENCE</scope>
    <source>
        <strain evidence="2">ZCTH01-B2</strain>
    </source>
</reference>
<dbReference type="Gene3D" id="3.40.30.10">
    <property type="entry name" value="Glutaredoxin"/>
    <property type="match status" value="1"/>
</dbReference>
<dbReference type="PROSITE" id="PS51354">
    <property type="entry name" value="GLUTAREDOXIN_2"/>
    <property type="match status" value="1"/>
</dbReference>
<feature type="domain" description="Glutaredoxin" evidence="1">
    <location>
        <begin position="6"/>
        <end position="59"/>
    </location>
</feature>
<accession>A0A953IFY7</accession>
<gene>
    <name evidence="2" type="ORF">CWE10_16740</name>
</gene>
<sequence>MAALRVYTKESCPGCLQIKRMLNYLQLAYEERRVDEQSADRERILALGFRSLPVVEVEGVGAVPGADPAQVEDLLVRAGLV</sequence>
<dbReference type="RefSeq" id="WP_043713021.1">
    <property type="nucleotide sequence ID" value="NZ_PIUK01000251.1"/>
</dbReference>
<comment type="caution">
    <text evidence="2">The sequence shown here is derived from an EMBL/GenBank/DDBJ whole genome shotgun (WGS) entry which is preliminary data.</text>
</comment>
<dbReference type="Pfam" id="PF00462">
    <property type="entry name" value="Glutaredoxin"/>
    <property type="match status" value="1"/>
</dbReference>
<evidence type="ECO:0000259" key="1">
    <source>
        <dbReference type="Pfam" id="PF00462"/>
    </source>
</evidence>
<protein>
    <submittedName>
        <fullName evidence="2">Glutaredoxin</fullName>
    </submittedName>
</protein>
<dbReference type="EMBL" id="PIUK01000251">
    <property type="protein sequence ID" value="MBY6277810.1"/>
    <property type="molecule type" value="Genomic_DNA"/>
</dbReference>
<evidence type="ECO:0000313" key="3">
    <source>
        <dbReference type="Proteomes" id="UP000732377"/>
    </source>
</evidence>
<dbReference type="AlphaFoldDB" id="A0A953IFY7"/>
<dbReference type="InterPro" id="IPR036249">
    <property type="entry name" value="Thioredoxin-like_sf"/>
</dbReference>
<proteinExistence type="predicted"/>